<reference evidence="1 2" key="1">
    <citation type="journal article" date="2013" name="Int. J. Syst. Evol. Microbiol.">
        <title>Kordia antarctica sp. nov., isolated from Antarctic seawater.</title>
        <authorList>
            <person name="Baek K."/>
            <person name="Choi A."/>
            <person name="Kang I."/>
            <person name="Lee K."/>
            <person name="Cho J.C."/>
        </authorList>
    </citation>
    <scope>NUCLEOTIDE SEQUENCE [LARGE SCALE GENOMIC DNA]</scope>
    <source>
        <strain evidence="1 2">IMCC3317</strain>
    </source>
</reference>
<protein>
    <submittedName>
        <fullName evidence="1">Uncharacterized protein</fullName>
    </submittedName>
</protein>
<gene>
    <name evidence="1" type="ORF">IMCC3317_31640</name>
</gene>
<dbReference type="Proteomes" id="UP000464657">
    <property type="component" value="Chromosome"/>
</dbReference>
<name>A0A7L4ZMA4_9FLAO</name>
<dbReference type="AlphaFoldDB" id="A0A7L4ZMA4"/>
<accession>A0A7L4ZMA4</accession>
<evidence type="ECO:0000313" key="1">
    <source>
        <dbReference type="EMBL" id="QHI37782.1"/>
    </source>
</evidence>
<dbReference type="EMBL" id="CP019288">
    <property type="protein sequence ID" value="QHI37782.1"/>
    <property type="molecule type" value="Genomic_DNA"/>
</dbReference>
<dbReference type="KEGG" id="kan:IMCC3317_31640"/>
<organism evidence="1 2">
    <name type="scientific">Kordia antarctica</name>
    <dbReference type="NCBI Taxonomy" id="1218801"/>
    <lineage>
        <taxon>Bacteria</taxon>
        <taxon>Pseudomonadati</taxon>
        <taxon>Bacteroidota</taxon>
        <taxon>Flavobacteriia</taxon>
        <taxon>Flavobacteriales</taxon>
        <taxon>Flavobacteriaceae</taxon>
        <taxon>Kordia</taxon>
    </lineage>
</organism>
<evidence type="ECO:0000313" key="2">
    <source>
        <dbReference type="Proteomes" id="UP000464657"/>
    </source>
</evidence>
<proteinExistence type="predicted"/>
<sequence>MTHDKDTYKTVYIISQNALYRTISRRNFKNLNLENLKTFKCQFSPYHLNKINDFDSKPSSKFTFTYKKYTFIEGLVVVV</sequence>
<keyword evidence="2" id="KW-1185">Reference proteome</keyword>